<dbReference type="EC" id="3.4.11.18" evidence="6 7"/>
<sequence length="360" mass="40122">MDPTVDHVRRCQRHPGPCAGACVFLRLDSKHRARKSSTLRIHRPALLRTSQPRSSESRLQESARLYTIDHCQDEVAPRLTVLNCAIQFSILHSYRAFMNVPIKTPSEIEHMREAGRQAASVIEMITPHIQAGISTGEIDRLCHEYIVNELGSTPAPLNYHGFPKATCTSINHVVCHGIPDDAKKLKNGDIMNLDITVKTTDGYHGDSSVMFVVGETIQGERLCRITQECLYKSIELVRPGVRLSELARVIQKHAESNGYSVVRDFCGHGIGAEFHEEPQFLHYDGYAPDADIKLAAGMCFTIEPMINVGGYKTKVLRDGWTAVTKDRSLSAQWEHTLLVTEGGVEVLTARGDEDFSFLTN</sequence>
<feature type="binding site" evidence="6">
    <location>
        <position position="206"/>
    </location>
    <ligand>
        <name>a divalent metal cation</name>
        <dbReference type="ChEBI" id="CHEBI:60240"/>
        <label>1</label>
    </ligand>
</feature>
<evidence type="ECO:0000256" key="5">
    <source>
        <dbReference type="ARBA" id="ARBA00022801"/>
    </source>
</evidence>
<dbReference type="PANTHER" id="PTHR43330">
    <property type="entry name" value="METHIONINE AMINOPEPTIDASE"/>
    <property type="match status" value="1"/>
</dbReference>
<protein>
    <recommendedName>
        <fullName evidence="6 7">Methionine aminopeptidase</fullName>
        <shortName evidence="6">MAP</shortName>
        <shortName evidence="6">MetAP</shortName>
        <ecNumber evidence="6 7">3.4.11.18</ecNumber>
    </recommendedName>
    <alternativeName>
        <fullName evidence="6">Peptidase M</fullName>
    </alternativeName>
</protein>
<comment type="caution">
    <text evidence="9">The sequence shown here is derived from an EMBL/GenBank/DDBJ whole genome shotgun (WGS) entry which is preliminary data.</text>
</comment>
<dbReference type="InterPro" id="IPR000994">
    <property type="entry name" value="Pept_M24"/>
</dbReference>
<feature type="binding site" evidence="6">
    <location>
        <position position="334"/>
    </location>
    <ligand>
        <name>a divalent metal cation</name>
        <dbReference type="ChEBI" id="CHEBI:60240"/>
        <label>1</label>
    </ligand>
</feature>
<evidence type="ECO:0000256" key="2">
    <source>
        <dbReference type="ARBA" id="ARBA00022438"/>
    </source>
</evidence>
<organism evidence="9 10">
    <name type="scientific">Vreelandella titanicae BH1</name>
    <dbReference type="NCBI Taxonomy" id="1204738"/>
    <lineage>
        <taxon>Bacteria</taxon>
        <taxon>Pseudomonadati</taxon>
        <taxon>Pseudomonadota</taxon>
        <taxon>Gammaproteobacteria</taxon>
        <taxon>Oceanospirillales</taxon>
        <taxon>Halomonadaceae</taxon>
        <taxon>Vreelandella</taxon>
    </lineage>
</organism>
<keyword evidence="5 6" id="KW-0378">Hydrolase</keyword>
<evidence type="ECO:0000256" key="3">
    <source>
        <dbReference type="ARBA" id="ARBA00022670"/>
    </source>
</evidence>
<dbReference type="GO" id="GO:0070006">
    <property type="term" value="F:metalloaminopeptidase activity"/>
    <property type="evidence" value="ECO:0007669"/>
    <property type="project" value="UniProtKB-UniRule"/>
</dbReference>
<dbReference type="GO" id="GO:0006508">
    <property type="term" value="P:proteolysis"/>
    <property type="evidence" value="ECO:0007669"/>
    <property type="project" value="UniProtKB-KW"/>
</dbReference>
<feature type="binding site" evidence="6">
    <location>
        <position position="194"/>
    </location>
    <ligand>
        <name>a divalent metal cation</name>
        <dbReference type="ChEBI" id="CHEBI:60240"/>
        <label>1</label>
    </ligand>
</feature>
<evidence type="ECO:0000256" key="4">
    <source>
        <dbReference type="ARBA" id="ARBA00022723"/>
    </source>
</evidence>
<dbReference type="InterPro" id="IPR001714">
    <property type="entry name" value="Pept_M24_MAP"/>
</dbReference>
<dbReference type="PANTHER" id="PTHR43330:SF27">
    <property type="entry name" value="METHIONINE AMINOPEPTIDASE"/>
    <property type="match status" value="1"/>
</dbReference>
<feature type="binding site" evidence="6">
    <location>
        <position position="176"/>
    </location>
    <ligand>
        <name>substrate</name>
    </ligand>
</feature>
<comment type="function">
    <text evidence="1 6">Removes the N-terminal methionine from nascent proteins. The N-terminal methionine is often cleaved when the second residue in the primary sequence is small and uncharged (Met-Ala-, Cys, Gly, Pro, Ser, Thr, or Val). Requires deformylation of the N(alpha)-formylated initiator methionine before it can be hydrolyzed.</text>
</comment>
<dbReference type="PATRIC" id="fig|1204738.3.peg.4819"/>
<dbReference type="GO" id="GO:0005829">
    <property type="term" value="C:cytosol"/>
    <property type="evidence" value="ECO:0007669"/>
    <property type="project" value="TreeGrafter"/>
</dbReference>
<accession>L9U7F9</accession>
<dbReference type="CDD" id="cd01086">
    <property type="entry name" value="MetAP1"/>
    <property type="match status" value="1"/>
</dbReference>
<dbReference type="SUPFAM" id="SSF55920">
    <property type="entry name" value="Creatinase/aminopeptidase"/>
    <property type="match status" value="1"/>
</dbReference>
<comment type="similarity">
    <text evidence="6">Belongs to the peptidase M24A family. Methionine aminopeptidase type 1 subfamily.</text>
</comment>
<feature type="binding site" evidence="6">
    <location>
        <position position="303"/>
    </location>
    <ligand>
        <name>a divalent metal cation</name>
        <dbReference type="ChEBI" id="CHEBI:60240"/>
        <label>2</label>
        <note>catalytic</note>
    </ligand>
</feature>
<evidence type="ECO:0000256" key="7">
    <source>
        <dbReference type="RuleBase" id="RU003653"/>
    </source>
</evidence>
<dbReference type="InterPro" id="IPR002467">
    <property type="entry name" value="Pept_M24A_MAP1"/>
</dbReference>
<reference evidence="9 10" key="1">
    <citation type="journal article" date="2013" name="Genome Announc.">
        <title>Draft Genome of the Marine Gammaproteobacterium Halomonas titanicae.</title>
        <authorList>
            <person name="Sanchez-Porro C."/>
            <person name="de la Haba R.R."/>
            <person name="Cruz-Hernandez N."/>
            <person name="Gonzalez J.M."/>
            <person name="Reyes-Guirao C."/>
            <person name="Navarro-Sampedro L."/>
            <person name="Carballo M."/>
            <person name="Ventosa A."/>
        </authorList>
    </citation>
    <scope>NUCLEOTIDE SEQUENCE [LARGE SCALE GENOMIC DNA]</scope>
    <source>
        <strain evidence="9 10">BH1</strain>
    </source>
</reference>
<evidence type="ECO:0000259" key="8">
    <source>
        <dbReference type="Pfam" id="PF00557"/>
    </source>
</evidence>
<feature type="domain" description="Peptidase M24" evidence="8">
    <location>
        <begin position="109"/>
        <end position="341"/>
    </location>
</feature>
<evidence type="ECO:0000256" key="6">
    <source>
        <dbReference type="HAMAP-Rule" id="MF_01974"/>
    </source>
</evidence>
<evidence type="ECO:0000313" key="10">
    <source>
        <dbReference type="Proteomes" id="UP000011651"/>
    </source>
</evidence>
<comment type="subunit">
    <text evidence="6">Monomer.</text>
</comment>
<comment type="cofactor">
    <cofactor evidence="6">
        <name>Co(2+)</name>
        <dbReference type="ChEBI" id="CHEBI:48828"/>
    </cofactor>
    <cofactor evidence="6">
        <name>Zn(2+)</name>
        <dbReference type="ChEBI" id="CHEBI:29105"/>
    </cofactor>
    <cofactor evidence="6">
        <name>Mn(2+)</name>
        <dbReference type="ChEBI" id="CHEBI:29035"/>
    </cofactor>
    <cofactor evidence="6">
        <name>Fe(2+)</name>
        <dbReference type="ChEBI" id="CHEBI:29033"/>
    </cofactor>
    <text evidence="6">Binds 2 divalent metal cations per subunit. Has a high-affinity and a low affinity metal-binding site. The true nature of the physiological cofactor is under debate. The enzyme is active with cobalt, zinc, manganese or divalent iron ions. Most likely, methionine aminopeptidases function as mononuclear Fe(2+)-metalloproteases under physiological conditions, and the catalytically relevant metal-binding site has been assigned to the histidine-containing high-affinity site.</text>
</comment>
<dbReference type="NCBIfam" id="TIGR00500">
    <property type="entry name" value="met_pdase_I"/>
    <property type="match status" value="1"/>
</dbReference>
<comment type="catalytic activity">
    <reaction evidence="6 7">
        <text>Release of N-terminal amino acids, preferentially methionine, from peptides and arylamides.</text>
        <dbReference type="EC" id="3.4.11.18"/>
    </reaction>
</comment>
<dbReference type="GO" id="GO:0004239">
    <property type="term" value="F:initiator methionyl aminopeptidase activity"/>
    <property type="evidence" value="ECO:0007669"/>
    <property type="project" value="UniProtKB-UniRule"/>
</dbReference>
<dbReference type="Pfam" id="PF00557">
    <property type="entry name" value="Peptidase_M24"/>
    <property type="match status" value="1"/>
</dbReference>
<dbReference type="AlphaFoldDB" id="L9U7F9"/>
<keyword evidence="4 6" id="KW-0479">Metal-binding</keyword>
<dbReference type="Gene3D" id="3.90.230.10">
    <property type="entry name" value="Creatinase/methionine aminopeptidase superfamily"/>
    <property type="match status" value="1"/>
</dbReference>
<keyword evidence="3 6" id="KW-0645">Protease</keyword>
<name>L9U7F9_9GAMM</name>
<feature type="binding site" evidence="6">
    <location>
        <position position="206"/>
    </location>
    <ligand>
        <name>a divalent metal cation</name>
        <dbReference type="ChEBI" id="CHEBI:60240"/>
        <label>2</label>
        <note>catalytic</note>
    </ligand>
</feature>
<feature type="binding site" evidence="6">
    <location>
        <position position="268"/>
    </location>
    <ligand>
        <name>a divalent metal cation</name>
        <dbReference type="ChEBI" id="CHEBI:60240"/>
        <label>2</label>
        <note>catalytic</note>
    </ligand>
</feature>
<dbReference type="PRINTS" id="PR00599">
    <property type="entry name" value="MAPEPTIDASE"/>
</dbReference>
<dbReference type="InterPro" id="IPR036005">
    <property type="entry name" value="Creatinase/aminopeptidase-like"/>
</dbReference>
<gene>
    <name evidence="6" type="primary">map</name>
    <name evidence="9" type="ORF">HALTITAN_3214</name>
</gene>
<dbReference type="Proteomes" id="UP000011651">
    <property type="component" value="Unassembled WGS sequence"/>
</dbReference>
<dbReference type="EMBL" id="AOPO01000027">
    <property type="protein sequence ID" value="ELY20153.1"/>
    <property type="molecule type" value="Genomic_DNA"/>
</dbReference>
<evidence type="ECO:0000313" key="9">
    <source>
        <dbReference type="EMBL" id="ELY20153.1"/>
    </source>
</evidence>
<keyword evidence="2 6" id="KW-0031">Aminopeptidase</keyword>
<feature type="binding site" evidence="6">
    <location>
        <position position="334"/>
    </location>
    <ligand>
        <name>a divalent metal cation</name>
        <dbReference type="ChEBI" id="CHEBI:60240"/>
        <label>2</label>
        <note>catalytic</note>
    </ligand>
</feature>
<dbReference type="GO" id="GO:0046872">
    <property type="term" value="F:metal ion binding"/>
    <property type="evidence" value="ECO:0007669"/>
    <property type="project" value="UniProtKB-UniRule"/>
</dbReference>
<dbReference type="HAMAP" id="MF_01974">
    <property type="entry name" value="MetAP_1"/>
    <property type="match status" value="1"/>
</dbReference>
<feature type="binding site" evidence="6">
    <location>
        <position position="275"/>
    </location>
    <ligand>
        <name>substrate</name>
    </ligand>
</feature>
<proteinExistence type="inferred from homology"/>
<evidence type="ECO:0000256" key="1">
    <source>
        <dbReference type="ARBA" id="ARBA00002521"/>
    </source>
</evidence>